<gene>
    <name evidence="2" type="ORF">HHK36_017793</name>
</gene>
<dbReference type="InterPro" id="IPR029058">
    <property type="entry name" value="AB_hydrolase_fold"/>
</dbReference>
<dbReference type="PANTHER" id="PTHR11802">
    <property type="entry name" value="SERINE PROTEASE FAMILY S10 SERINE CARBOXYPEPTIDASE"/>
    <property type="match status" value="1"/>
</dbReference>
<dbReference type="Proteomes" id="UP000655225">
    <property type="component" value="Unassembled WGS sequence"/>
</dbReference>
<dbReference type="Pfam" id="PF00450">
    <property type="entry name" value="Peptidase_S10"/>
    <property type="match status" value="2"/>
</dbReference>
<dbReference type="OrthoDB" id="443318at2759"/>
<dbReference type="GO" id="GO:0005773">
    <property type="term" value="C:vacuole"/>
    <property type="evidence" value="ECO:0007669"/>
    <property type="project" value="TreeGrafter"/>
</dbReference>
<reference evidence="2 3" key="1">
    <citation type="submission" date="2020-04" db="EMBL/GenBank/DDBJ databases">
        <title>Plant Genome Project.</title>
        <authorList>
            <person name="Zhang R.-G."/>
        </authorList>
    </citation>
    <scope>NUCLEOTIDE SEQUENCE [LARGE SCALE GENOMIC DNA]</scope>
    <source>
        <strain evidence="2">YNK0</strain>
        <tissue evidence="2">Leaf</tissue>
    </source>
</reference>
<evidence type="ECO:0000313" key="3">
    <source>
        <dbReference type="Proteomes" id="UP000655225"/>
    </source>
</evidence>
<dbReference type="EMBL" id="JABCRI010000012">
    <property type="protein sequence ID" value="KAF8396180.1"/>
    <property type="molecule type" value="Genomic_DNA"/>
</dbReference>
<keyword evidence="3" id="KW-1185">Reference proteome</keyword>
<dbReference type="Gene3D" id="3.40.50.1820">
    <property type="entry name" value="alpha/beta hydrolase"/>
    <property type="match status" value="1"/>
</dbReference>
<evidence type="ECO:0000313" key="2">
    <source>
        <dbReference type="EMBL" id="KAF8396180.1"/>
    </source>
</evidence>
<dbReference type="GO" id="GO:0006508">
    <property type="term" value="P:proteolysis"/>
    <property type="evidence" value="ECO:0007669"/>
    <property type="project" value="InterPro"/>
</dbReference>
<dbReference type="SUPFAM" id="SSF53474">
    <property type="entry name" value="alpha/beta-Hydrolases"/>
    <property type="match status" value="1"/>
</dbReference>
<dbReference type="GO" id="GO:0004185">
    <property type="term" value="F:serine-type carboxypeptidase activity"/>
    <property type="evidence" value="ECO:0007669"/>
    <property type="project" value="InterPro"/>
</dbReference>
<protein>
    <submittedName>
        <fullName evidence="2">Uncharacterized protein</fullName>
    </submittedName>
</protein>
<dbReference type="InterPro" id="IPR001563">
    <property type="entry name" value="Peptidase_S10"/>
</dbReference>
<accession>A0A834YYS7</accession>
<evidence type="ECO:0000256" key="1">
    <source>
        <dbReference type="ARBA" id="ARBA00009431"/>
    </source>
</evidence>
<dbReference type="PANTHER" id="PTHR11802:SF470">
    <property type="entry name" value="CARBOXYPEPTIDASE"/>
    <property type="match status" value="1"/>
</dbReference>
<sequence>MRVGSSAPPTHATQTPFARAVGYFMEFAYNGAQTGILTSLDLKTSALNEKRTIHQPSLSEIQQIGLKVEVLPQEGLREKDKITMLSGQPGKVNFDQYGGYVTVDKQTGRALYYYFAEADDPKNDSMPLVLWLNGGITNARLVALKCDSVVTVAMYCRSWLFFRGVHGAFAELGPFRVSSDGKTLYENEYAWNKGKIA</sequence>
<comment type="similarity">
    <text evidence="1">Belongs to the peptidase S10 family.</text>
</comment>
<organism evidence="2 3">
    <name type="scientific">Tetracentron sinense</name>
    <name type="common">Spur-leaf</name>
    <dbReference type="NCBI Taxonomy" id="13715"/>
    <lineage>
        <taxon>Eukaryota</taxon>
        <taxon>Viridiplantae</taxon>
        <taxon>Streptophyta</taxon>
        <taxon>Embryophyta</taxon>
        <taxon>Tracheophyta</taxon>
        <taxon>Spermatophyta</taxon>
        <taxon>Magnoliopsida</taxon>
        <taxon>Trochodendrales</taxon>
        <taxon>Trochodendraceae</taxon>
        <taxon>Tetracentron</taxon>
    </lineage>
</organism>
<proteinExistence type="inferred from homology"/>
<name>A0A834YYS7_TETSI</name>
<dbReference type="AlphaFoldDB" id="A0A834YYS7"/>
<comment type="caution">
    <text evidence="2">The sequence shown here is derived from an EMBL/GenBank/DDBJ whole genome shotgun (WGS) entry which is preliminary data.</text>
</comment>